<name>A0A2R6NQ61_9APHY</name>
<protein>
    <submittedName>
        <fullName evidence="1">Uncharacterized protein</fullName>
    </submittedName>
</protein>
<sequence length="174" mass="19780">MFEECGFCRPHVNISIVRLASPAASSEQITLNAPHAPTEKAIEAFNVVFHQIKSEIVKSRHHWNKHEPKMWSRANGLTDDELVHFTIEKDLVECRSAPTSYGTIILGKIRLPAVNDEEGEGFMHVRIHDPPNRGTEDVVFHSLFTDEGNKDADGHPRSWRAIQTDDKPLEFFNE</sequence>
<accession>A0A2R6NQ61</accession>
<gene>
    <name evidence="1" type="ORF">PHLCEN_2v9696</name>
</gene>
<reference evidence="1 2" key="1">
    <citation type="submission" date="2018-02" db="EMBL/GenBank/DDBJ databases">
        <title>Genome sequence of the basidiomycete white-rot fungus Phlebia centrifuga.</title>
        <authorList>
            <person name="Granchi Z."/>
            <person name="Peng M."/>
            <person name="de Vries R.P."/>
            <person name="Hilden K."/>
            <person name="Makela M.R."/>
            <person name="Grigoriev I."/>
            <person name="Riley R."/>
        </authorList>
    </citation>
    <scope>NUCLEOTIDE SEQUENCE [LARGE SCALE GENOMIC DNA]</scope>
    <source>
        <strain evidence="1 2">FBCC195</strain>
    </source>
</reference>
<keyword evidence="2" id="KW-1185">Reference proteome</keyword>
<dbReference type="AlphaFoldDB" id="A0A2R6NQ61"/>
<dbReference type="EMBL" id="MLYV02000975">
    <property type="protein sequence ID" value="PSR74630.1"/>
    <property type="molecule type" value="Genomic_DNA"/>
</dbReference>
<evidence type="ECO:0000313" key="1">
    <source>
        <dbReference type="EMBL" id="PSR74630.1"/>
    </source>
</evidence>
<proteinExistence type="predicted"/>
<comment type="caution">
    <text evidence="1">The sequence shown here is derived from an EMBL/GenBank/DDBJ whole genome shotgun (WGS) entry which is preliminary data.</text>
</comment>
<evidence type="ECO:0000313" key="2">
    <source>
        <dbReference type="Proteomes" id="UP000186601"/>
    </source>
</evidence>
<organism evidence="1 2">
    <name type="scientific">Hermanssonia centrifuga</name>
    <dbReference type="NCBI Taxonomy" id="98765"/>
    <lineage>
        <taxon>Eukaryota</taxon>
        <taxon>Fungi</taxon>
        <taxon>Dikarya</taxon>
        <taxon>Basidiomycota</taxon>
        <taxon>Agaricomycotina</taxon>
        <taxon>Agaricomycetes</taxon>
        <taxon>Polyporales</taxon>
        <taxon>Meruliaceae</taxon>
        <taxon>Hermanssonia</taxon>
    </lineage>
</organism>
<dbReference type="OrthoDB" id="3344950at2759"/>
<dbReference type="Proteomes" id="UP000186601">
    <property type="component" value="Unassembled WGS sequence"/>
</dbReference>